<keyword evidence="2" id="KW-0328">Glycosyltransferase</keyword>
<dbReference type="PANTHER" id="PTHR43630">
    <property type="entry name" value="POLY-BETA-1,6-N-ACETYL-D-GLUCOSAMINE SYNTHASE"/>
    <property type="match status" value="1"/>
</dbReference>
<dbReference type="InterPro" id="IPR029044">
    <property type="entry name" value="Nucleotide-diphossugar_trans"/>
</dbReference>
<keyword evidence="3" id="KW-0808">Transferase</keyword>
<reference evidence="5 6" key="1">
    <citation type="submission" date="2021-03" db="EMBL/GenBank/DDBJ databases">
        <authorList>
            <person name="Kim M.K."/>
        </authorList>
    </citation>
    <scope>NUCLEOTIDE SEQUENCE [LARGE SCALE GENOMIC DNA]</scope>
    <source>
        <strain evidence="5 6">BT507</strain>
    </source>
</reference>
<dbReference type="Pfam" id="PF00535">
    <property type="entry name" value="Glycos_transf_2"/>
    <property type="match status" value="1"/>
</dbReference>
<dbReference type="PANTHER" id="PTHR43630:SF1">
    <property type="entry name" value="POLY-BETA-1,6-N-ACETYL-D-GLUCOSAMINE SYNTHASE"/>
    <property type="match status" value="1"/>
</dbReference>
<name>A0ABS3TIR4_9BACT</name>
<sequence length="92" mass="10615">MDVFSVPGWINKFKFPYKCYEEIPRHLFDYINKNLYAIQSEEPLVSVIISAWNEETNILTCIASLAKIETAIPFEIIVVNNNSTDKTQDTLD</sequence>
<comment type="caution">
    <text evidence="5">The sequence shown here is derived from an EMBL/GenBank/DDBJ whole genome shotgun (WGS) entry which is preliminary data.</text>
</comment>
<evidence type="ECO:0000313" key="6">
    <source>
        <dbReference type="Proteomes" id="UP000670527"/>
    </source>
</evidence>
<dbReference type="InterPro" id="IPR001173">
    <property type="entry name" value="Glyco_trans_2-like"/>
</dbReference>
<protein>
    <submittedName>
        <fullName evidence="5">Glycosyltransferase</fullName>
    </submittedName>
</protein>
<comment type="similarity">
    <text evidence="1">Belongs to the glycosyltransferase 2 family.</text>
</comment>
<keyword evidence="6" id="KW-1185">Reference proteome</keyword>
<gene>
    <name evidence="5" type="ORF">J4D97_23145</name>
</gene>
<proteinExistence type="inferred from homology"/>
<accession>A0ABS3TIR4</accession>
<evidence type="ECO:0000259" key="4">
    <source>
        <dbReference type="Pfam" id="PF00535"/>
    </source>
</evidence>
<dbReference type="RefSeq" id="WP_208309649.1">
    <property type="nucleotide sequence ID" value="NZ_JAGETX010000101.1"/>
</dbReference>
<evidence type="ECO:0000256" key="1">
    <source>
        <dbReference type="ARBA" id="ARBA00006739"/>
    </source>
</evidence>
<dbReference type="EMBL" id="JAGETX010000101">
    <property type="protein sequence ID" value="MBO3273556.1"/>
    <property type="molecule type" value="Genomic_DNA"/>
</dbReference>
<organism evidence="5 6">
    <name type="scientific">Hymenobacter defluvii</name>
    <dbReference type="NCBI Taxonomy" id="2054411"/>
    <lineage>
        <taxon>Bacteria</taxon>
        <taxon>Pseudomonadati</taxon>
        <taxon>Bacteroidota</taxon>
        <taxon>Cytophagia</taxon>
        <taxon>Cytophagales</taxon>
        <taxon>Hymenobacteraceae</taxon>
        <taxon>Hymenobacter</taxon>
    </lineage>
</organism>
<dbReference type="Gene3D" id="3.90.550.10">
    <property type="entry name" value="Spore Coat Polysaccharide Biosynthesis Protein SpsA, Chain A"/>
    <property type="match status" value="1"/>
</dbReference>
<feature type="domain" description="Glycosyltransferase 2-like" evidence="4">
    <location>
        <begin position="46"/>
        <end position="91"/>
    </location>
</feature>
<dbReference type="Proteomes" id="UP000670527">
    <property type="component" value="Unassembled WGS sequence"/>
</dbReference>
<feature type="non-terminal residue" evidence="5">
    <location>
        <position position="92"/>
    </location>
</feature>
<dbReference type="SUPFAM" id="SSF53448">
    <property type="entry name" value="Nucleotide-diphospho-sugar transferases"/>
    <property type="match status" value="1"/>
</dbReference>
<evidence type="ECO:0000256" key="3">
    <source>
        <dbReference type="ARBA" id="ARBA00022679"/>
    </source>
</evidence>
<evidence type="ECO:0000313" key="5">
    <source>
        <dbReference type="EMBL" id="MBO3273556.1"/>
    </source>
</evidence>
<evidence type="ECO:0000256" key="2">
    <source>
        <dbReference type="ARBA" id="ARBA00022676"/>
    </source>
</evidence>